<dbReference type="PROSITE" id="PS50109">
    <property type="entry name" value="HIS_KIN"/>
    <property type="match status" value="1"/>
</dbReference>
<gene>
    <name evidence="11" type="ORF">CLOHYLEM_04196</name>
</gene>
<accession>C0BWL3</accession>
<comment type="subcellular location">
    <subcellularLocation>
        <location evidence="2">Membrane</location>
    </subcellularLocation>
</comment>
<dbReference type="InterPro" id="IPR003661">
    <property type="entry name" value="HisK_dim/P_dom"/>
</dbReference>
<name>C0BWL3_9FIRM</name>
<evidence type="ECO:0000313" key="11">
    <source>
        <dbReference type="EMBL" id="EEG75695.1"/>
    </source>
</evidence>
<dbReference type="SUPFAM" id="SSF55874">
    <property type="entry name" value="ATPase domain of HSP90 chaperone/DNA topoisomerase II/histidine kinase"/>
    <property type="match status" value="1"/>
</dbReference>
<keyword evidence="9" id="KW-0812">Transmembrane</keyword>
<dbReference type="GO" id="GO:0000156">
    <property type="term" value="F:phosphorelay response regulator activity"/>
    <property type="evidence" value="ECO:0007669"/>
    <property type="project" value="TreeGrafter"/>
</dbReference>
<dbReference type="InterPro" id="IPR036890">
    <property type="entry name" value="HATPase_C_sf"/>
</dbReference>
<evidence type="ECO:0000256" key="8">
    <source>
        <dbReference type="ARBA" id="ARBA00023012"/>
    </source>
</evidence>
<dbReference type="Proteomes" id="UP000004893">
    <property type="component" value="Unassembled WGS sequence"/>
</dbReference>
<dbReference type="Gene3D" id="1.10.287.130">
    <property type="match status" value="1"/>
</dbReference>
<dbReference type="InterPro" id="IPR005467">
    <property type="entry name" value="His_kinase_dom"/>
</dbReference>
<keyword evidence="9" id="KW-1133">Transmembrane helix</keyword>
<dbReference type="InterPro" id="IPR036097">
    <property type="entry name" value="HisK_dim/P_sf"/>
</dbReference>
<keyword evidence="7" id="KW-0067">ATP-binding</keyword>
<dbReference type="EMBL" id="ABYI02000006">
    <property type="protein sequence ID" value="EEG75695.1"/>
    <property type="molecule type" value="Genomic_DNA"/>
</dbReference>
<comment type="caution">
    <text evidence="11">The sequence shown here is derived from an EMBL/GenBank/DDBJ whole genome shotgun (WGS) entry which is preliminary data.</text>
</comment>
<dbReference type="GO" id="GO:0000155">
    <property type="term" value="F:phosphorelay sensor kinase activity"/>
    <property type="evidence" value="ECO:0007669"/>
    <property type="project" value="InterPro"/>
</dbReference>
<dbReference type="InterPro" id="IPR050351">
    <property type="entry name" value="BphY/WalK/GraS-like"/>
</dbReference>
<dbReference type="HOGENOM" id="CLU_739093_0_0_9"/>
<dbReference type="AlphaFoldDB" id="C0BWL3"/>
<dbReference type="EC" id="2.7.13.3" evidence="3"/>
<keyword evidence="6 11" id="KW-0418">Kinase</keyword>
<dbReference type="STRING" id="553973.CLOHYLEM_04196"/>
<dbReference type="RefSeq" id="WP_006441527.1">
    <property type="nucleotide sequence ID" value="NZ_CP036524.1"/>
</dbReference>
<evidence type="ECO:0000259" key="10">
    <source>
        <dbReference type="PROSITE" id="PS50109"/>
    </source>
</evidence>
<feature type="transmembrane region" description="Helical" evidence="9">
    <location>
        <begin position="12"/>
        <end position="31"/>
    </location>
</feature>
<dbReference type="PANTHER" id="PTHR42878:SF7">
    <property type="entry name" value="SENSOR HISTIDINE KINASE GLRK"/>
    <property type="match status" value="1"/>
</dbReference>
<evidence type="ECO:0000256" key="1">
    <source>
        <dbReference type="ARBA" id="ARBA00000085"/>
    </source>
</evidence>
<dbReference type="GO" id="GO:0005524">
    <property type="term" value="F:ATP binding"/>
    <property type="evidence" value="ECO:0007669"/>
    <property type="project" value="UniProtKB-KW"/>
</dbReference>
<dbReference type="CDD" id="cd00082">
    <property type="entry name" value="HisKA"/>
    <property type="match status" value="1"/>
</dbReference>
<dbReference type="OrthoDB" id="9786919at2"/>
<protein>
    <recommendedName>
        <fullName evidence="3">histidine kinase</fullName>
        <ecNumber evidence="3">2.7.13.3</ecNumber>
    </recommendedName>
</protein>
<dbReference type="GO" id="GO:0030295">
    <property type="term" value="F:protein kinase activator activity"/>
    <property type="evidence" value="ECO:0007669"/>
    <property type="project" value="TreeGrafter"/>
</dbReference>
<feature type="domain" description="Histidine kinase" evidence="10">
    <location>
        <begin position="179"/>
        <end position="361"/>
    </location>
</feature>
<evidence type="ECO:0000256" key="2">
    <source>
        <dbReference type="ARBA" id="ARBA00004370"/>
    </source>
</evidence>
<keyword evidence="8" id="KW-0902">Two-component regulatory system</keyword>
<comment type="catalytic activity">
    <reaction evidence="1">
        <text>ATP + protein L-histidine = ADP + protein N-phospho-L-histidine.</text>
        <dbReference type="EC" id="2.7.13.3"/>
    </reaction>
</comment>
<dbReference type="eggNOG" id="COG2205">
    <property type="taxonomic scope" value="Bacteria"/>
</dbReference>
<organism evidence="11 12">
    <name type="scientific">[Clostridium] hylemonae DSM 15053</name>
    <dbReference type="NCBI Taxonomy" id="553973"/>
    <lineage>
        <taxon>Bacteria</taxon>
        <taxon>Bacillati</taxon>
        <taxon>Bacillota</taxon>
        <taxon>Clostridia</taxon>
        <taxon>Lachnospirales</taxon>
        <taxon>Lachnospiraceae</taxon>
    </lineage>
</organism>
<evidence type="ECO:0000256" key="3">
    <source>
        <dbReference type="ARBA" id="ARBA00012438"/>
    </source>
</evidence>
<feature type="transmembrane region" description="Helical" evidence="9">
    <location>
        <begin position="148"/>
        <end position="170"/>
    </location>
</feature>
<dbReference type="GO" id="GO:0007234">
    <property type="term" value="P:osmosensory signaling via phosphorelay pathway"/>
    <property type="evidence" value="ECO:0007669"/>
    <property type="project" value="TreeGrafter"/>
</dbReference>
<keyword evidence="4" id="KW-0808">Transferase</keyword>
<dbReference type="SMART" id="SM00388">
    <property type="entry name" value="HisKA"/>
    <property type="match status" value="1"/>
</dbReference>
<dbReference type="Pfam" id="PF00512">
    <property type="entry name" value="HisKA"/>
    <property type="match status" value="1"/>
</dbReference>
<evidence type="ECO:0000256" key="6">
    <source>
        <dbReference type="ARBA" id="ARBA00022777"/>
    </source>
</evidence>
<keyword evidence="5" id="KW-0547">Nucleotide-binding</keyword>
<reference evidence="11" key="1">
    <citation type="submission" date="2009-02" db="EMBL/GenBank/DDBJ databases">
        <authorList>
            <person name="Fulton L."/>
            <person name="Clifton S."/>
            <person name="Fulton B."/>
            <person name="Xu J."/>
            <person name="Minx P."/>
            <person name="Pepin K.H."/>
            <person name="Johnson M."/>
            <person name="Bhonagiri V."/>
            <person name="Nash W.E."/>
            <person name="Mardis E.R."/>
            <person name="Wilson R.K."/>
        </authorList>
    </citation>
    <scope>NUCLEOTIDE SEQUENCE [LARGE SCALE GENOMIC DNA]</scope>
    <source>
        <strain evidence="11">DSM 15053</strain>
    </source>
</reference>
<evidence type="ECO:0000313" key="12">
    <source>
        <dbReference type="Proteomes" id="UP000004893"/>
    </source>
</evidence>
<evidence type="ECO:0000256" key="4">
    <source>
        <dbReference type="ARBA" id="ARBA00022679"/>
    </source>
</evidence>
<proteinExistence type="predicted"/>
<reference evidence="11" key="2">
    <citation type="submission" date="2013-06" db="EMBL/GenBank/DDBJ databases">
        <title>Draft genome sequence of Clostridium hylemonae (DSM 15053).</title>
        <authorList>
            <person name="Sudarsanam P."/>
            <person name="Ley R."/>
            <person name="Guruge J."/>
            <person name="Turnbaugh P.J."/>
            <person name="Mahowald M."/>
            <person name="Liep D."/>
            <person name="Gordon J."/>
        </authorList>
    </citation>
    <scope>NUCLEOTIDE SEQUENCE</scope>
    <source>
        <strain evidence="11">DSM 15053</strain>
    </source>
</reference>
<evidence type="ECO:0000256" key="5">
    <source>
        <dbReference type="ARBA" id="ARBA00022741"/>
    </source>
</evidence>
<keyword evidence="12" id="KW-1185">Reference proteome</keyword>
<keyword evidence="9" id="KW-0472">Membrane</keyword>
<dbReference type="PANTHER" id="PTHR42878">
    <property type="entry name" value="TWO-COMPONENT HISTIDINE KINASE"/>
    <property type="match status" value="1"/>
</dbReference>
<evidence type="ECO:0000256" key="9">
    <source>
        <dbReference type="SAM" id="Phobius"/>
    </source>
</evidence>
<evidence type="ECO:0000256" key="7">
    <source>
        <dbReference type="ARBA" id="ARBA00022840"/>
    </source>
</evidence>
<dbReference type="SUPFAM" id="SSF47384">
    <property type="entry name" value="Homodimeric domain of signal transducing histidine kinase"/>
    <property type="match status" value="1"/>
</dbReference>
<sequence>MQLWKKNFLVTFVLFVLVVYICLFVMVTVSFRTDLGYLMRRASDSEREITYVLQSIQKLSGGHIATDAGYMAQRYEEAGILLKVRSGDAVFADKIPLQDVPKEKYCILTHDGGKYIYIKDEVTDGAGGMELTYMENIQSFYDLQNRKFIAAAASGIFVSAVVGIMLYAAMKRIYRPVNQIAHELRTPLTGIRGYAQYIMMGNITEEDRFFAAQQIVDSAGTMKDVVDKLLIMGNVREGTLTFVAIDIEVMLEELKHIYPGIELEVSIQSINGEPTLVRCLLENMISNAVNAGGRVKVTAGAEKLCVWNEGMFRVRAENELKPHGYGLAICRDIAGIHRWKLRYSTSEKDGTAAVLIWGREKRTLAPSREMPYTE</sequence>